<gene>
    <name evidence="2" type="ORF">NIASO_13005</name>
</gene>
<feature type="transmembrane region" description="Helical" evidence="1">
    <location>
        <begin position="6"/>
        <end position="26"/>
    </location>
</feature>
<keyword evidence="1" id="KW-0472">Membrane</keyword>
<accession>W0F7E4</accession>
<dbReference type="AlphaFoldDB" id="W0F7E4"/>
<protein>
    <submittedName>
        <fullName evidence="2">Uncharacterized protein</fullName>
    </submittedName>
</protein>
<keyword evidence="1" id="KW-0812">Transmembrane</keyword>
<organism evidence="2 3">
    <name type="scientific">Niabella soli DSM 19437</name>
    <dbReference type="NCBI Taxonomy" id="929713"/>
    <lineage>
        <taxon>Bacteria</taxon>
        <taxon>Pseudomonadati</taxon>
        <taxon>Bacteroidota</taxon>
        <taxon>Chitinophagia</taxon>
        <taxon>Chitinophagales</taxon>
        <taxon>Chitinophagaceae</taxon>
        <taxon>Niabella</taxon>
    </lineage>
</organism>
<evidence type="ECO:0000313" key="2">
    <source>
        <dbReference type="EMBL" id="AHF17718.1"/>
    </source>
</evidence>
<name>W0F7E4_9BACT</name>
<dbReference type="STRING" id="929713.NIASO_13005"/>
<sequence>MKRCCILYILIWNNYLLIYNKFILIFKKNHFPL</sequence>
<proteinExistence type="predicted"/>
<evidence type="ECO:0000256" key="1">
    <source>
        <dbReference type="SAM" id="Phobius"/>
    </source>
</evidence>
<keyword evidence="3" id="KW-1185">Reference proteome</keyword>
<reference evidence="2 3" key="1">
    <citation type="submission" date="2013-12" db="EMBL/GenBank/DDBJ databases">
        <authorList>
            <consortium name="DOE Joint Genome Institute"/>
            <person name="Eisen J."/>
            <person name="Huntemann M."/>
            <person name="Han J."/>
            <person name="Chen A."/>
            <person name="Kyrpides N."/>
            <person name="Mavromatis K."/>
            <person name="Markowitz V."/>
            <person name="Palaniappan K."/>
            <person name="Ivanova N."/>
            <person name="Schaumberg A."/>
            <person name="Pati A."/>
            <person name="Liolios K."/>
            <person name="Nordberg H.P."/>
            <person name="Cantor M.N."/>
            <person name="Hua S.X."/>
            <person name="Woyke T."/>
        </authorList>
    </citation>
    <scope>NUCLEOTIDE SEQUENCE [LARGE SCALE GENOMIC DNA]</scope>
    <source>
        <strain evidence="3">DSM 19437</strain>
    </source>
</reference>
<dbReference type="Proteomes" id="UP000003586">
    <property type="component" value="Chromosome"/>
</dbReference>
<dbReference type="KEGG" id="nso:NIASO_13005"/>
<dbReference type="HOGENOM" id="CLU_3382889_0_0_10"/>
<dbReference type="EMBL" id="CP007035">
    <property type="protein sequence ID" value="AHF17718.1"/>
    <property type="molecule type" value="Genomic_DNA"/>
</dbReference>
<keyword evidence="1" id="KW-1133">Transmembrane helix</keyword>
<evidence type="ECO:0000313" key="3">
    <source>
        <dbReference type="Proteomes" id="UP000003586"/>
    </source>
</evidence>